<dbReference type="GO" id="GO:0006313">
    <property type="term" value="P:DNA transposition"/>
    <property type="evidence" value="ECO:0007669"/>
    <property type="project" value="InterPro"/>
</dbReference>
<feature type="domain" description="Tn3 transposase DDE" evidence="1">
    <location>
        <begin position="1"/>
        <end position="256"/>
    </location>
</feature>
<proteinExistence type="predicted"/>
<dbReference type="Pfam" id="PF01526">
    <property type="entry name" value="DDE_Tnp_Tn3"/>
    <property type="match status" value="1"/>
</dbReference>
<evidence type="ECO:0000313" key="2">
    <source>
        <dbReference type="EMBL" id="MBB5110138.1"/>
    </source>
</evidence>
<evidence type="ECO:0000259" key="1">
    <source>
        <dbReference type="Pfam" id="PF01526"/>
    </source>
</evidence>
<gene>
    <name evidence="2" type="ORF">FHS40_009268</name>
</gene>
<organism evidence="2 3">
    <name type="scientific">Streptomyces spectabilis</name>
    <dbReference type="NCBI Taxonomy" id="68270"/>
    <lineage>
        <taxon>Bacteria</taxon>
        <taxon>Bacillati</taxon>
        <taxon>Actinomycetota</taxon>
        <taxon>Actinomycetes</taxon>
        <taxon>Kitasatosporales</taxon>
        <taxon>Streptomycetaceae</taxon>
        <taxon>Streptomyces</taxon>
    </lineage>
</organism>
<feature type="non-terminal residue" evidence="2">
    <location>
        <position position="268"/>
    </location>
</feature>
<keyword evidence="3" id="KW-1185">Reference proteome</keyword>
<dbReference type="InterPro" id="IPR002513">
    <property type="entry name" value="Tn3_Tnp_DDE_dom"/>
</dbReference>
<accession>A0A7W8B7T5</accession>
<name>A0A7W8B7T5_STRST</name>
<sequence>MVYWHIEKGRMVIHSKILTRSASEVAAAIEGVMRHGTAMNVAGNYVDSHGQSEIGFGVTKLLGYQLLPRIKQINKVKLYRPGPTSEEPYPRLAPAMTRPIKWDLIENNYDMLVRYATAIRVGTASTEALLRRFTRNASHPVYQAMLELGRAQKTIFLCQYLRDRELQREINSGLNVVEGWNDVIFFGKSGELSSNHRDQHELAIDSLTVLQAALVYINTLMIQDALAEPQWADALTDEDRRGLNPLFTMHMTPYGEVKLNMAHRLSLS</sequence>
<dbReference type="GO" id="GO:0004803">
    <property type="term" value="F:transposase activity"/>
    <property type="evidence" value="ECO:0007669"/>
    <property type="project" value="InterPro"/>
</dbReference>
<dbReference type="Proteomes" id="UP000549009">
    <property type="component" value="Unassembled WGS sequence"/>
</dbReference>
<dbReference type="AlphaFoldDB" id="A0A7W8B7T5"/>
<dbReference type="EMBL" id="JACHJD010000079">
    <property type="protein sequence ID" value="MBB5110138.1"/>
    <property type="molecule type" value="Genomic_DNA"/>
</dbReference>
<reference evidence="2 3" key="1">
    <citation type="submission" date="2020-08" db="EMBL/GenBank/DDBJ databases">
        <title>Genomic Encyclopedia of Type Strains, Phase III (KMG-III): the genomes of soil and plant-associated and newly described type strains.</title>
        <authorList>
            <person name="Whitman W."/>
        </authorList>
    </citation>
    <scope>NUCLEOTIDE SEQUENCE [LARGE SCALE GENOMIC DNA]</scope>
    <source>
        <strain evidence="2 3">CECT 3146</strain>
    </source>
</reference>
<protein>
    <submittedName>
        <fullName evidence="2">TnpA family transposase</fullName>
    </submittedName>
</protein>
<comment type="caution">
    <text evidence="2">The sequence shown here is derived from an EMBL/GenBank/DDBJ whole genome shotgun (WGS) entry which is preliminary data.</text>
</comment>
<evidence type="ECO:0000313" key="3">
    <source>
        <dbReference type="Proteomes" id="UP000549009"/>
    </source>
</evidence>